<feature type="transmembrane region" description="Helical" evidence="10">
    <location>
        <begin position="119"/>
        <end position="140"/>
    </location>
</feature>
<evidence type="ECO:0000256" key="7">
    <source>
        <dbReference type="ARBA" id="ARBA00023136"/>
    </source>
</evidence>
<evidence type="ECO:0000256" key="2">
    <source>
        <dbReference type="ARBA" id="ARBA00022516"/>
    </source>
</evidence>
<keyword evidence="8 10" id="KW-0594">Phospholipid biosynthesis</keyword>
<dbReference type="SMART" id="SM01207">
    <property type="entry name" value="G3P_acyltransf"/>
    <property type="match status" value="1"/>
</dbReference>
<dbReference type="NCBIfam" id="TIGR00023">
    <property type="entry name" value="glycerol-3-phosphate 1-O-acyltransferase PlsY"/>
    <property type="match status" value="1"/>
</dbReference>
<keyword evidence="1 10" id="KW-1003">Cell membrane</keyword>
<dbReference type="EMBL" id="JAAGSC010000033">
    <property type="protein sequence ID" value="NDY94894.1"/>
    <property type="molecule type" value="Genomic_DNA"/>
</dbReference>
<evidence type="ECO:0000256" key="4">
    <source>
        <dbReference type="ARBA" id="ARBA00022692"/>
    </source>
</evidence>
<comment type="catalytic activity">
    <reaction evidence="10">
        <text>an acyl phosphate + sn-glycerol 3-phosphate = a 1-acyl-sn-glycero-3-phosphate + phosphate</text>
        <dbReference type="Rhea" id="RHEA:34075"/>
        <dbReference type="ChEBI" id="CHEBI:43474"/>
        <dbReference type="ChEBI" id="CHEBI:57597"/>
        <dbReference type="ChEBI" id="CHEBI:57970"/>
        <dbReference type="ChEBI" id="CHEBI:59918"/>
        <dbReference type="EC" id="2.3.1.275"/>
    </reaction>
</comment>
<keyword evidence="3 10" id="KW-0808">Transferase</keyword>
<gene>
    <name evidence="10 11" type="primary">plsY</name>
    <name evidence="11" type="ORF">G3I74_04035</name>
</gene>
<evidence type="ECO:0000256" key="8">
    <source>
        <dbReference type="ARBA" id="ARBA00023209"/>
    </source>
</evidence>
<protein>
    <recommendedName>
        <fullName evidence="10">Glycerol-3-phosphate acyltransferase</fullName>
    </recommendedName>
    <alternativeName>
        <fullName evidence="10">Acyl-PO4 G3P acyltransferase</fullName>
    </alternativeName>
    <alternativeName>
        <fullName evidence="10">Acyl-phosphate--glycerol-3-phosphate acyltransferase</fullName>
    </alternativeName>
    <alternativeName>
        <fullName evidence="10">G3P acyltransferase</fullName>
        <shortName evidence="10">GPAT</shortName>
        <ecNumber evidence="10">2.3.1.275</ecNumber>
    </alternativeName>
    <alternativeName>
        <fullName evidence="10">Lysophosphatidic acid synthase</fullName>
        <shortName evidence="10">LPA synthase</shortName>
    </alternativeName>
</protein>
<dbReference type="HAMAP" id="MF_01043">
    <property type="entry name" value="PlsY"/>
    <property type="match status" value="1"/>
</dbReference>
<keyword evidence="9 10" id="KW-1208">Phospholipid metabolism</keyword>
<keyword evidence="7 10" id="KW-0472">Membrane</keyword>
<organism evidence="11 12">
    <name type="scientific">Wenzhouxiangella limi</name>
    <dbReference type="NCBI Taxonomy" id="2707351"/>
    <lineage>
        <taxon>Bacteria</taxon>
        <taxon>Pseudomonadati</taxon>
        <taxon>Pseudomonadota</taxon>
        <taxon>Gammaproteobacteria</taxon>
        <taxon>Chromatiales</taxon>
        <taxon>Wenzhouxiangellaceae</taxon>
        <taxon>Wenzhouxiangella</taxon>
    </lineage>
</organism>
<sequence>MTILALGTAALIGYLLGSLSGSLVLGRLRGVDIRAMGSGNAGGTNALRTLGWRFALAVIIIDLGKGALAALVAPWLVAGLLPTAVAPLTLAAVAGFCAVLGHVWPLYFGFSGGKGAGTAVGAIAVLAPWCILPLLLVWIVTIVGTGYVGLATILAGIALVPAMWLLGPDPLPPVLGALAVILAVTLIFTHRSNLARLRDGSENRFDQALLLKRRR</sequence>
<keyword evidence="2 10" id="KW-0444">Lipid biosynthesis</keyword>
<evidence type="ECO:0000256" key="5">
    <source>
        <dbReference type="ARBA" id="ARBA00022989"/>
    </source>
</evidence>
<dbReference type="GO" id="GO:0043772">
    <property type="term" value="F:acyl-phosphate glycerol-3-phosphate acyltransferase activity"/>
    <property type="evidence" value="ECO:0007669"/>
    <property type="project" value="UniProtKB-UniRule"/>
</dbReference>
<dbReference type="EC" id="2.3.1.275" evidence="10"/>
<dbReference type="UniPathway" id="UPA00085"/>
<dbReference type="GO" id="GO:0005886">
    <property type="term" value="C:plasma membrane"/>
    <property type="evidence" value="ECO:0007669"/>
    <property type="project" value="UniProtKB-SubCell"/>
</dbReference>
<dbReference type="GO" id="GO:0008654">
    <property type="term" value="P:phospholipid biosynthetic process"/>
    <property type="evidence" value="ECO:0007669"/>
    <property type="project" value="UniProtKB-UniRule"/>
</dbReference>
<proteinExistence type="inferred from homology"/>
<comment type="subunit">
    <text evidence="10">Probably interacts with PlsX.</text>
</comment>
<evidence type="ECO:0000256" key="10">
    <source>
        <dbReference type="HAMAP-Rule" id="MF_01043"/>
    </source>
</evidence>
<dbReference type="InterPro" id="IPR003811">
    <property type="entry name" value="G3P_acylTferase_PlsY"/>
</dbReference>
<evidence type="ECO:0000256" key="9">
    <source>
        <dbReference type="ARBA" id="ARBA00023264"/>
    </source>
</evidence>
<comment type="subcellular location">
    <subcellularLocation>
        <location evidence="10">Cell membrane</location>
        <topology evidence="10">Multi-pass membrane protein</topology>
    </subcellularLocation>
</comment>
<evidence type="ECO:0000256" key="1">
    <source>
        <dbReference type="ARBA" id="ARBA00022475"/>
    </source>
</evidence>
<feature type="transmembrane region" description="Helical" evidence="10">
    <location>
        <begin position="171"/>
        <end position="189"/>
    </location>
</feature>
<dbReference type="AlphaFoldDB" id="A0A845UWJ8"/>
<dbReference type="RefSeq" id="WP_164210308.1">
    <property type="nucleotide sequence ID" value="NZ_JAAGSC010000033.1"/>
</dbReference>
<reference evidence="11 12" key="1">
    <citation type="submission" date="2020-02" db="EMBL/GenBank/DDBJ databases">
        <authorList>
            <person name="Zhang X.-Y."/>
        </authorList>
    </citation>
    <scope>NUCLEOTIDE SEQUENCE [LARGE SCALE GENOMIC DNA]</scope>
    <source>
        <strain evidence="11 12">C33</strain>
    </source>
</reference>
<comment type="caution">
    <text evidence="11">The sequence shown here is derived from an EMBL/GenBank/DDBJ whole genome shotgun (WGS) entry which is preliminary data.</text>
</comment>
<dbReference type="Pfam" id="PF02660">
    <property type="entry name" value="G3P_acyltransf"/>
    <property type="match status" value="1"/>
</dbReference>
<feature type="transmembrane region" description="Helical" evidence="10">
    <location>
        <begin position="50"/>
        <end position="77"/>
    </location>
</feature>
<comment type="function">
    <text evidence="10">Catalyzes the transfer of an acyl group from acyl-phosphate (acyl-PO(4)) to glycerol-3-phosphate (G3P) to form lysophosphatidic acid (LPA). This enzyme utilizes acyl-phosphate as fatty acyl donor, but not acyl-CoA or acyl-ACP.</text>
</comment>
<keyword evidence="12" id="KW-1185">Reference proteome</keyword>
<feature type="transmembrane region" description="Helical" evidence="10">
    <location>
        <begin position="84"/>
        <end position="107"/>
    </location>
</feature>
<dbReference type="PANTHER" id="PTHR30309">
    <property type="entry name" value="INNER MEMBRANE PROTEIN YGIH"/>
    <property type="match status" value="1"/>
</dbReference>
<evidence type="ECO:0000313" key="11">
    <source>
        <dbReference type="EMBL" id="NDY94894.1"/>
    </source>
</evidence>
<name>A0A845UWJ8_9GAMM</name>
<comment type="similarity">
    <text evidence="10">Belongs to the PlsY family.</text>
</comment>
<dbReference type="PANTHER" id="PTHR30309:SF0">
    <property type="entry name" value="GLYCEROL-3-PHOSPHATE ACYLTRANSFERASE-RELATED"/>
    <property type="match status" value="1"/>
</dbReference>
<keyword evidence="5 10" id="KW-1133">Transmembrane helix</keyword>
<dbReference type="Proteomes" id="UP000484885">
    <property type="component" value="Unassembled WGS sequence"/>
</dbReference>
<keyword evidence="11" id="KW-0012">Acyltransferase</keyword>
<evidence type="ECO:0000313" key="12">
    <source>
        <dbReference type="Proteomes" id="UP000484885"/>
    </source>
</evidence>
<comment type="pathway">
    <text evidence="10">Lipid metabolism; phospholipid metabolism.</text>
</comment>
<evidence type="ECO:0000256" key="3">
    <source>
        <dbReference type="ARBA" id="ARBA00022679"/>
    </source>
</evidence>
<evidence type="ECO:0000256" key="6">
    <source>
        <dbReference type="ARBA" id="ARBA00023098"/>
    </source>
</evidence>
<accession>A0A845UWJ8</accession>
<feature type="transmembrane region" description="Helical" evidence="10">
    <location>
        <begin position="147"/>
        <end position="165"/>
    </location>
</feature>
<keyword evidence="6 10" id="KW-0443">Lipid metabolism</keyword>
<keyword evidence="4 10" id="KW-0812">Transmembrane</keyword>